<protein>
    <submittedName>
        <fullName evidence="3">M1 family metallopeptidase</fullName>
        <ecNumber evidence="3">3.4.11.-</ecNumber>
    </submittedName>
</protein>
<name>A0ABW5SHU3_9FLAO</name>
<proteinExistence type="predicted"/>
<dbReference type="EC" id="3.4.11.-" evidence="3"/>
<dbReference type="InterPro" id="IPR027268">
    <property type="entry name" value="Peptidase_M4/M1_CTD_sf"/>
</dbReference>
<keyword evidence="3" id="KW-0645">Protease</keyword>
<dbReference type="CDD" id="cd09604">
    <property type="entry name" value="M1_APN_like"/>
    <property type="match status" value="1"/>
</dbReference>
<feature type="compositionally biased region" description="Basic and acidic residues" evidence="1">
    <location>
        <begin position="755"/>
        <end position="771"/>
    </location>
</feature>
<dbReference type="Proteomes" id="UP001597357">
    <property type="component" value="Unassembled WGS sequence"/>
</dbReference>
<dbReference type="EMBL" id="JBHULZ010000041">
    <property type="protein sequence ID" value="MFD2698743.1"/>
    <property type="molecule type" value="Genomic_DNA"/>
</dbReference>
<accession>A0ABW5SHU3</accession>
<evidence type="ECO:0000313" key="4">
    <source>
        <dbReference type="Proteomes" id="UP001597357"/>
    </source>
</evidence>
<feature type="domain" description="Peptidase M1 membrane alanine aminopeptidase" evidence="2">
    <location>
        <begin position="422"/>
        <end position="587"/>
    </location>
</feature>
<sequence>MNTTNAIKTILIFMICIGFGNAQEKKETQEKNRVEAGHTNQNKFKQLYDEFSTPNQYRTGSGAPGEAYYQNTADYDMDIQLDDLNQKLSGFETITYTNNSPDELTYLWVQLDQNIRGEKGKSDLIRSQKLPEVTPMNRFVSTYAKQPFKGGFNIESVSHKGKALTYTIHQTMMRVDLPKALQPGDKFQFSIKWWYNLNNHVTDGGRSGYEYFEEDGNYAYVIAQFFPRMAVYNDVEGWQNYQFWGSGEFALPFGDYKVNITVPADHILDATGKLKNRKKVFSKKMIERFEKAKNSYDKPVFIVTQEEAEKAEKGFSKKTKTWQFEAKQVRDFAFASSRKFIWDMQAVKIGDKSVMAVSLYPKEGNPLWEEYSTKVVASTLKSYSRMTFDYPYHKAISVHAKRQGMEYPMICWNYGRPEKDGSYSDRVKFGMISVIIHEIGHNFFPMIVNSDERQWGWMDEGINTFVQYVAEQDFAETYPNAIKPLNKYPSRRGDPAKIVPYMKGNQSFIAPIMSNPEQVYQLGNNAYGKPATALNILRETVMGRELFDYAFRTYSQRWMFKHPTPEDFFRTMEDASSVDLDWFWRGWFYTTDVVDIGIESVKKYYVTDQPTASGRTFLQKYGVTNPKNIDALYVVPENDTELTNEMKSKTTLENAPRLKEFLLDNFTVVERQAIEVPNYFYTITFEKPGGLVMPILVTYTFADGSEEQVTYPAQIWRKNDRQVKRVLASQVQLVKVQVDKDQLTADVNTTNNTWPKEKQENEFERFKKQQN</sequence>
<evidence type="ECO:0000313" key="3">
    <source>
        <dbReference type="EMBL" id="MFD2698743.1"/>
    </source>
</evidence>
<dbReference type="Gene3D" id="1.10.390.10">
    <property type="entry name" value="Neutral Protease Domain 2"/>
    <property type="match status" value="1"/>
</dbReference>
<reference evidence="4" key="1">
    <citation type="journal article" date="2019" name="Int. J. Syst. Evol. Microbiol.">
        <title>The Global Catalogue of Microorganisms (GCM) 10K type strain sequencing project: providing services to taxonomists for standard genome sequencing and annotation.</title>
        <authorList>
            <consortium name="The Broad Institute Genomics Platform"/>
            <consortium name="The Broad Institute Genome Sequencing Center for Infectious Disease"/>
            <person name="Wu L."/>
            <person name="Ma J."/>
        </authorList>
    </citation>
    <scope>NUCLEOTIDE SEQUENCE [LARGE SCALE GENOMIC DNA]</scope>
    <source>
        <strain evidence="4">KCTC 42255</strain>
    </source>
</reference>
<organism evidence="3 4">
    <name type="scientific">Mesonia sediminis</name>
    <dbReference type="NCBI Taxonomy" id="1703946"/>
    <lineage>
        <taxon>Bacteria</taxon>
        <taxon>Pseudomonadati</taxon>
        <taxon>Bacteroidota</taxon>
        <taxon>Flavobacteriia</taxon>
        <taxon>Flavobacteriales</taxon>
        <taxon>Flavobacteriaceae</taxon>
        <taxon>Mesonia</taxon>
    </lineage>
</organism>
<comment type="caution">
    <text evidence="3">The sequence shown here is derived from an EMBL/GenBank/DDBJ whole genome shotgun (WGS) entry which is preliminary data.</text>
</comment>
<gene>
    <name evidence="3" type="ORF">ACFSQ0_12140</name>
</gene>
<feature type="region of interest" description="Disordered" evidence="1">
    <location>
        <begin position="748"/>
        <end position="771"/>
    </location>
</feature>
<dbReference type="Pfam" id="PF01433">
    <property type="entry name" value="Peptidase_M1"/>
    <property type="match status" value="1"/>
</dbReference>
<dbReference type="GO" id="GO:0004177">
    <property type="term" value="F:aminopeptidase activity"/>
    <property type="evidence" value="ECO:0007669"/>
    <property type="project" value="UniProtKB-KW"/>
</dbReference>
<keyword evidence="3" id="KW-0031">Aminopeptidase</keyword>
<dbReference type="SUPFAM" id="SSF55486">
    <property type="entry name" value="Metalloproteases ('zincins'), catalytic domain"/>
    <property type="match status" value="1"/>
</dbReference>
<dbReference type="RefSeq" id="WP_379048629.1">
    <property type="nucleotide sequence ID" value="NZ_JBHULZ010000041.1"/>
</dbReference>
<keyword evidence="3" id="KW-0378">Hydrolase</keyword>
<evidence type="ECO:0000256" key="1">
    <source>
        <dbReference type="SAM" id="MobiDB-lite"/>
    </source>
</evidence>
<evidence type="ECO:0000259" key="2">
    <source>
        <dbReference type="Pfam" id="PF01433"/>
    </source>
</evidence>
<dbReference type="InterPro" id="IPR014782">
    <property type="entry name" value="Peptidase_M1_dom"/>
</dbReference>
<keyword evidence="4" id="KW-1185">Reference proteome</keyword>